<name>A0A7N0V413_KALFE</name>
<dbReference type="GO" id="GO:0016035">
    <property type="term" value="C:zeta DNA polymerase complex"/>
    <property type="evidence" value="ECO:0007669"/>
    <property type="project" value="InterPro"/>
</dbReference>
<dbReference type="Gene3D" id="3.30.342.10">
    <property type="entry name" value="DNA Polymerase, chain B, domain 1"/>
    <property type="match status" value="1"/>
</dbReference>
<dbReference type="GO" id="GO:0005634">
    <property type="term" value="C:nucleus"/>
    <property type="evidence" value="ECO:0007669"/>
    <property type="project" value="TreeGrafter"/>
</dbReference>
<dbReference type="Gene3D" id="3.30.420.10">
    <property type="entry name" value="Ribonuclease H-like superfamily/Ribonuclease H"/>
    <property type="match status" value="1"/>
</dbReference>
<accession>A0A7N0V413</accession>
<dbReference type="GO" id="GO:0042276">
    <property type="term" value="P:error-prone translesion synthesis"/>
    <property type="evidence" value="ECO:0007669"/>
    <property type="project" value="TreeGrafter"/>
</dbReference>
<evidence type="ECO:0000259" key="3">
    <source>
        <dbReference type="Pfam" id="PF03104"/>
    </source>
</evidence>
<feature type="region of interest" description="Disordered" evidence="2">
    <location>
        <begin position="707"/>
        <end position="726"/>
    </location>
</feature>
<evidence type="ECO:0000259" key="4">
    <source>
        <dbReference type="Pfam" id="PF24055"/>
    </source>
</evidence>
<comment type="catalytic activity">
    <reaction evidence="1">
        <text>DNA(n) + a 2'-deoxyribonucleoside 5'-triphosphate = DNA(n+1) + diphosphate</text>
        <dbReference type="Rhea" id="RHEA:22508"/>
        <dbReference type="Rhea" id="RHEA-COMP:17339"/>
        <dbReference type="Rhea" id="RHEA-COMP:17340"/>
        <dbReference type="ChEBI" id="CHEBI:33019"/>
        <dbReference type="ChEBI" id="CHEBI:61560"/>
        <dbReference type="ChEBI" id="CHEBI:173112"/>
        <dbReference type="EC" id="2.7.7.7"/>
    </reaction>
</comment>
<evidence type="ECO:0008006" key="8">
    <source>
        <dbReference type="Google" id="ProtNLM"/>
    </source>
</evidence>
<evidence type="ECO:0000313" key="6">
    <source>
        <dbReference type="EnsemblPlants" id="Kaladp0098s0146.1.v1.1"/>
    </source>
</evidence>
<organism evidence="6 7">
    <name type="scientific">Kalanchoe fedtschenkoi</name>
    <name type="common">Lavender scallops</name>
    <name type="synonym">South American air plant</name>
    <dbReference type="NCBI Taxonomy" id="63787"/>
    <lineage>
        <taxon>Eukaryota</taxon>
        <taxon>Viridiplantae</taxon>
        <taxon>Streptophyta</taxon>
        <taxon>Embryophyta</taxon>
        <taxon>Tracheophyta</taxon>
        <taxon>Spermatophyta</taxon>
        <taxon>Magnoliopsida</taxon>
        <taxon>eudicotyledons</taxon>
        <taxon>Gunneridae</taxon>
        <taxon>Pentapetalae</taxon>
        <taxon>Saxifragales</taxon>
        <taxon>Crassulaceae</taxon>
        <taxon>Kalanchoe</taxon>
    </lineage>
</organism>
<dbReference type="GO" id="GO:0003676">
    <property type="term" value="F:nucleic acid binding"/>
    <property type="evidence" value="ECO:0007669"/>
    <property type="project" value="InterPro"/>
</dbReference>
<dbReference type="Proteomes" id="UP000594263">
    <property type="component" value="Unplaced"/>
</dbReference>
<dbReference type="Gramene" id="Kaladp0098s0146.1.v1.1">
    <property type="protein sequence ID" value="Kaladp0098s0146.1.v1.1"/>
    <property type="gene ID" value="Kaladp0098s0146.v1.1"/>
</dbReference>
<feature type="domain" description="DNA polymerase zeta catalytic subunit N-terminal" evidence="5">
    <location>
        <begin position="13"/>
        <end position="66"/>
    </location>
</feature>
<evidence type="ECO:0000256" key="1">
    <source>
        <dbReference type="ARBA" id="ARBA00049244"/>
    </source>
</evidence>
<sequence>MDDESQPDSARVFSVRIVDIDYYMAPPIPEMDICYSSFQGGKVNEVPVIRIFGSTPAGQKTCLHMHKAFPYLYVPCSDIQIALDVQQGDDGYKHHISHALEKALKLKGKVGSKRQHVHACSLVRARKLYGYFSTEELFVKIYLYHPQDVARAANLLLGGAVFDKCLQPHEAHIPFILQFLVDYNLYGMGHVHLSKMKFRHPLPDRVTQPCIENLLSDKLNCSSPSSKADSPVWISSTVPASWRWQVPDTLSSSPDHKFQLVKRLSTCMLEGDSTTDEILNQHHKVFLSQSQTCSDVKMVQSLIPIWEEEYERTGLSNAYRVPPPDPGKPCQSDVLKILLVGSEMEKSITELLLVAESSSNPIDEDVKLIQPMSFLNNVGKTDELEKAAFIGNMDHVECSIDTKVLPGSTCNKHYTASVDRGKAIVSEQMEIVGTLTPKSSVEEILGVLKWLASSQAGEDVNSDDELLRDTILNPLLPAASINMVLEKASNDYDSAFQLECQDILNSIEAANDDDCINKKLELIDDTLTPQTPPKNGIPQADGFHIDRCNNPRSDTSPNFKSAEASHSPRIDTSLNFESAEAFQPPELLENSGLTSKEKDGRRWGVLPFCIHGSVIGNHQDVCFDVVKSDSTEKGRNPNIPVKDASIDPSEVTATSASCSLRDLMRKKRSYRVSSPECESNRAKRGRIKEQQDLSTWTCANSEPLSAEEGHHDLKSLGPHDLKSPSTEFDTKITEHTDTNSASYGELSTSSRNSSHFQINATTERCNNSSAVGLDVVSKSVMLEDSSTLPFDNYPHGSLKPSCTISDLKSFASVLPRESEPLLDSDFSNYEPVSKSYVDKPTEQMGLGVPCLSSGFPLDGKEINICQNSESGILGKCMRNLSYEVLHETHARLQISSCDDEHRRMNHSTACGSLPVLDIEGETAGVHKTTICDESEPEEQGGGNPSDECPSQFVKDSYEEMEDQNTYSSKDDDPSCSEEALTDGPAHHCIDGSVVYMMTPASVPPTTESVCSWLLKLDSAAHFSEEQLLDIFSHSASPHMDRSNSEDRENNNGCDVGKYVFVNEAENLKMVCNNTSQDFSQISGPFGKSRTTPLSQTGFRDPASIGCGQQLTLLSLEILAESRGDLRPDPRYDAIKVLAFAVKDDNDSGASLHALLHTPELNERNLDGLMGCSILHFYEEKQLFMYLVDFICLLDPDILLGWDIQGGSLGFLAERASQLGISLLNKISRTPSETKMDCSDSDGLDKIFHVDEVPEHENSDFILRDGGAIEDEWGRTHASGLHVDGRIVLNVWRLMRSEVKLTMYTVEAVAEAVLRRKVSLEGYSPGFTCIGFGRSEDFTILGDLFLKDKIIIYDLERQMIGWRIYDCSVVPEVGFYPPSGPKSKAFISADLIPTLPHRMVAAVFLHLMFIYS</sequence>
<dbReference type="OMA" id="ADDECTH"/>
<dbReference type="Pfam" id="PF03104">
    <property type="entry name" value="DNA_pol_B_exo1"/>
    <property type="match status" value="1"/>
</dbReference>
<dbReference type="Pfam" id="PF24065">
    <property type="entry name" value="REV3_N"/>
    <property type="match status" value="1"/>
</dbReference>
<dbReference type="GO" id="GO:0003887">
    <property type="term" value="F:DNA-directed DNA polymerase activity"/>
    <property type="evidence" value="ECO:0007669"/>
    <property type="project" value="UniProtKB-EC"/>
</dbReference>
<feature type="domain" description="DNA-directed DNA polymerase family B exonuclease" evidence="3">
    <location>
        <begin position="1108"/>
        <end position="1236"/>
    </location>
</feature>
<dbReference type="InterPro" id="IPR030559">
    <property type="entry name" value="PolZ_Rev3"/>
</dbReference>
<reference evidence="6" key="1">
    <citation type="submission" date="2021-01" db="UniProtKB">
        <authorList>
            <consortium name="EnsemblPlants"/>
        </authorList>
    </citation>
    <scope>IDENTIFICATION</scope>
</reference>
<dbReference type="InterPro" id="IPR056447">
    <property type="entry name" value="REV3_N"/>
</dbReference>
<evidence type="ECO:0000259" key="5">
    <source>
        <dbReference type="Pfam" id="PF24065"/>
    </source>
</evidence>
<dbReference type="PANTHER" id="PTHR45812">
    <property type="entry name" value="DNA POLYMERASE ZETA CATALYTIC SUBUNIT"/>
    <property type="match status" value="1"/>
</dbReference>
<feature type="region of interest" description="Disordered" evidence="2">
    <location>
        <begin position="932"/>
        <end position="951"/>
    </location>
</feature>
<dbReference type="CDD" id="cd05778">
    <property type="entry name" value="DNA_polB_zeta_exo"/>
    <property type="match status" value="1"/>
</dbReference>
<dbReference type="InterPro" id="IPR012337">
    <property type="entry name" value="RNaseH-like_sf"/>
</dbReference>
<evidence type="ECO:0000313" key="7">
    <source>
        <dbReference type="Proteomes" id="UP000594263"/>
    </source>
</evidence>
<dbReference type="PANTHER" id="PTHR45812:SF1">
    <property type="entry name" value="DNA POLYMERASE ZETA CATALYTIC SUBUNIT"/>
    <property type="match status" value="1"/>
</dbReference>
<feature type="region of interest" description="Disordered" evidence="2">
    <location>
        <begin position="669"/>
        <end position="694"/>
    </location>
</feature>
<dbReference type="InterPro" id="IPR056435">
    <property type="entry name" value="DPOD/Z_N"/>
</dbReference>
<keyword evidence="7" id="KW-1185">Reference proteome</keyword>
<feature type="domain" description="DNA polymerase delta/zeta catalytic subunit N-terminal" evidence="4">
    <location>
        <begin position="68"/>
        <end position="149"/>
    </location>
</feature>
<dbReference type="Pfam" id="PF24055">
    <property type="entry name" value="POL3_N"/>
    <property type="match status" value="1"/>
</dbReference>
<dbReference type="EnsemblPlants" id="Kaladp0098s0146.1.v1.1">
    <property type="protein sequence ID" value="Kaladp0098s0146.1.v1.1"/>
    <property type="gene ID" value="Kaladp0098s0146.v1.1"/>
</dbReference>
<dbReference type="InterPro" id="IPR006133">
    <property type="entry name" value="DNA-dir_DNA_pol_B_exonuc"/>
</dbReference>
<dbReference type="SUPFAM" id="SSF53098">
    <property type="entry name" value="Ribonuclease H-like"/>
    <property type="match status" value="1"/>
</dbReference>
<dbReference type="GO" id="GO:0000724">
    <property type="term" value="P:double-strand break repair via homologous recombination"/>
    <property type="evidence" value="ECO:0007669"/>
    <property type="project" value="TreeGrafter"/>
</dbReference>
<evidence type="ECO:0000256" key="2">
    <source>
        <dbReference type="SAM" id="MobiDB-lite"/>
    </source>
</evidence>
<feature type="region of interest" description="Disordered" evidence="2">
    <location>
        <begin position="958"/>
        <end position="982"/>
    </location>
</feature>
<proteinExistence type="predicted"/>
<dbReference type="InterPro" id="IPR036397">
    <property type="entry name" value="RNaseH_sf"/>
</dbReference>
<protein>
    <recommendedName>
        <fullName evidence="8">DNA polymerase zeta catalytic subunit</fullName>
    </recommendedName>
</protein>
<dbReference type="FunFam" id="3.30.342.10:FF:000014">
    <property type="entry name" value="DNA polymerase"/>
    <property type="match status" value="1"/>
</dbReference>